<accession>M1DYS7</accession>
<name>M1DYS7_SOLTU</name>
<dbReference type="InParanoid" id="M1DYS7"/>
<dbReference type="AlphaFoldDB" id="M1DYS7"/>
<dbReference type="HOGENOM" id="CLU_2101252_0_0_1"/>
<evidence type="ECO:0000313" key="2">
    <source>
        <dbReference type="Proteomes" id="UP000011115"/>
    </source>
</evidence>
<dbReference type="Gramene" id="PGSC0003DMT400096585">
    <property type="protein sequence ID" value="PGSC0003DMT400096585"/>
    <property type="gene ID" value="PGSC0003DMG400046156"/>
</dbReference>
<dbReference type="PaxDb" id="4113-PGSC0003DMT400096585"/>
<keyword evidence="2" id="KW-1185">Reference proteome</keyword>
<dbReference type="Proteomes" id="UP000011115">
    <property type="component" value="Unassembled WGS sequence"/>
</dbReference>
<dbReference type="EnsemblPlants" id="PGSC0003DMT400096585">
    <property type="protein sequence ID" value="PGSC0003DMT400096585"/>
    <property type="gene ID" value="PGSC0003DMG400046156"/>
</dbReference>
<evidence type="ECO:0000313" key="1">
    <source>
        <dbReference type="EnsemblPlants" id="PGSC0003DMT400096585"/>
    </source>
</evidence>
<proteinExistence type="predicted"/>
<sequence length="116" mass="12800">MGLTDCRLTDGLCLSTISWDWELSFRVRPTAMDHRPWSDLRSVGPGVGQYLANFFLWGSGARGLIHGPRPQTIAWPTDHRSGCWSTLRLFFGLVLMKGCSGEPQTTSTGRGSPYGP</sequence>
<organism evidence="1 2">
    <name type="scientific">Solanum tuberosum</name>
    <name type="common">Potato</name>
    <dbReference type="NCBI Taxonomy" id="4113"/>
    <lineage>
        <taxon>Eukaryota</taxon>
        <taxon>Viridiplantae</taxon>
        <taxon>Streptophyta</taxon>
        <taxon>Embryophyta</taxon>
        <taxon>Tracheophyta</taxon>
        <taxon>Spermatophyta</taxon>
        <taxon>Magnoliopsida</taxon>
        <taxon>eudicotyledons</taxon>
        <taxon>Gunneridae</taxon>
        <taxon>Pentapetalae</taxon>
        <taxon>asterids</taxon>
        <taxon>lamiids</taxon>
        <taxon>Solanales</taxon>
        <taxon>Solanaceae</taxon>
        <taxon>Solanoideae</taxon>
        <taxon>Solaneae</taxon>
        <taxon>Solanum</taxon>
    </lineage>
</organism>
<protein>
    <submittedName>
        <fullName evidence="1">Uncharacterized protein</fullName>
    </submittedName>
</protein>
<reference evidence="2" key="1">
    <citation type="journal article" date="2011" name="Nature">
        <title>Genome sequence and analysis of the tuber crop potato.</title>
        <authorList>
            <consortium name="The Potato Genome Sequencing Consortium"/>
        </authorList>
    </citation>
    <scope>NUCLEOTIDE SEQUENCE [LARGE SCALE GENOMIC DNA]</scope>
    <source>
        <strain evidence="2">cv. DM1-3 516 R44</strain>
    </source>
</reference>
<reference evidence="1" key="2">
    <citation type="submission" date="2015-06" db="UniProtKB">
        <authorList>
            <consortium name="EnsemblPlants"/>
        </authorList>
    </citation>
    <scope>IDENTIFICATION</scope>
    <source>
        <strain evidence="1">DM1-3 516 R44</strain>
    </source>
</reference>